<feature type="region of interest" description="Disordered" evidence="1">
    <location>
        <begin position="1"/>
        <end position="29"/>
    </location>
</feature>
<feature type="region of interest" description="Disordered" evidence="1">
    <location>
        <begin position="600"/>
        <end position="664"/>
    </location>
</feature>
<feature type="region of interest" description="Disordered" evidence="1">
    <location>
        <begin position="699"/>
        <end position="718"/>
    </location>
</feature>
<feature type="compositionally biased region" description="Low complexity" evidence="1">
    <location>
        <begin position="223"/>
        <end position="240"/>
    </location>
</feature>
<reference evidence="2" key="1">
    <citation type="submission" date="2020-11" db="EMBL/GenBank/DDBJ databases">
        <authorList>
            <person name="Tran Van P."/>
        </authorList>
    </citation>
    <scope>NUCLEOTIDE SEQUENCE</scope>
</reference>
<gene>
    <name evidence="2" type="ORF">ONB1V03_LOCUS6900</name>
</gene>
<sequence length="850" mass="96274">MLRNDMITRSDESFSRSQNASKTRHKSRHRFPKNAVFAAVQRYLLFLSTQVSPPFGRKLKPFVSFQDSSRALRPLIEPISPPPPPVSGAVSYAPSHGGHPCARALQSVTHNYDHYLQSLPQKQKEYHALVVEATESANYPFQRLAAPLLLAKQQQMLIERGLERGVTYWPPEGSREQQRALQTRTVQSLSPYALGGQERQLVNTHRMATQRPPQRQFVDPNAQRRLQPLAPLPRPQLTTTSGGRQQLFVPTSGPPLVSRPLLMPSTVQTVRHVTQRPPQRPLMTSPHSLHMTSPPQPRPQPLRQSQHAATLTPPFSHSSDIRLNRALSVTTTMTSLTAQSAQRFSSLSHSNHVAVSHVTVANATPRQSVVRIAPFVTSLPQPMRASVLRSPTESRASSQAVIQSLVLDPKKKWSQMERSAESTQSSLLSRVLQQKTTQYKNIQRKDTNIPEMAVFPGIPATARQMLDSQRRRACLPPQNAIISPVLTAMAPLAVAPPPMRRLARPLAAELSLVEKAVNATKRRLDDAFDVNNNRVMNEWSRDRRPTPAMTSFVTEMPLNLKKVWEPEDDDCVVIESRDCESQDSSHSERSLRIVCEENEKMEEKEEKEAKEREVEDREERVDREGKEAVEGKDREDNVIISENKEKEENAENKETKSEETVSEGKESFLQDFGFAFQPKIDSEFEEFVKDFVSHLVSKKRSEKREKRSSEEASGGGEWRGRVDREIVNHARIEVREYVSALNLIGARELARKPIAYLNAKYPRNEISRAVYAGIRTKRAVMDFPTEWRADAVDGESAAKRRRLLPRAPKREPDVEESSDRKWQTVLQSLDVSSPLSRRIVAVLPHFQFKS</sequence>
<proteinExistence type="predicted"/>
<name>A0A7R9LXY3_9ACAR</name>
<dbReference type="OrthoDB" id="10687402at2759"/>
<keyword evidence="3" id="KW-1185">Reference proteome</keyword>
<dbReference type="EMBL" id="CAJPVJ010003305">
    <property type="protein sequence ID" value="CAG2167393.1"/>
    <property type="molecule type" value="Genomic_DNA"/>
</dbReference>
<protein>
    <submittedName>
        <fullName evidence="2">Uncharacterized protein</fullName>
    </submittedName>
</protein>
<dbReference type="Proteomes" id="UP000728032">
    <property type="component" value="Unassembled WGS sequence"/>
</dbReference>
<accession>A0A7R9LXY3</accession>
<feature type="region of interest" description="Disordered" evidence="1">
    <location>
        <begin position="206"/>
        <end position="318"/>
    </location>
</feature>
<dbReference type="EMBL" id="OC918130">
    <property type="protein sequence ID" value="CAD7648720.1"/>
    <property type="molecule type" value="Genomic_DNA"/>
</dbReference>
<feature type="region of interest" description="Disordered" evidence="1">
    <location>
        <begin position="799"/>
        <end position="818"/>
    </location>
</feature>
<feature type="compositionally biased region" description="Polar residues" evidence="1">
    <location>
        <begin position="307"/>
        <end position="318"/>
    </location>
</feature>
<evidence type="ECO:0000313" key="2">
    <source>
        <dbReference type="EMBL" id="CAD7648720.1"/>
    </source>
</evidence>
<organism evidence="2">
    <name type="scientific">Oppiella nova</name>
    <dbReference type="NCBI Taxonomy" id="334625"/>
    <lineage>
        <taxon>Eukaryota</taxon>
        <taxon>Metazoa</taxon>
        <taxon>Ecdysozoa</taxon>
        <taxon>Arthropoda</taxon>
        <taxon>Chelicerata</taxon>
        <taxon>Arachnida</taxon>
        <taxon>Acari</taxon>
        <taxon>Acariformes</taxon>
        <taxon>Sarcoptiformes</taxon>
        <taxon>Oribatida</taxon>
        <taxon>Brachypylina</taxon>
        <taxon>Oppioidea</taxon>
        <taxon>Oppiidae</taxon>
        <taxon>Oppiella</taxon>
    </lineage>
</organism>
<evidence type="ECO:0000256" key="1">
    <source>
        <dbReference type="SAM" id="MobiDB-lite"/>
    </source>
</evidence>
<feature type="compositionally biased region" description="Basic and acidic residues" evidence="1">
    <location>
        <begin position="808"/>
        <end position="818"/>
    </location>
</feature>
<dbReference type="AlphaFoldDB" id="A0A7R9LXY3"/>
<feature type="compositionally biased region" description="Basic and acidic residues" evidence="1">
    <location>
        <begin position="1"/>
        <end position="14"/>
    </location>
</feature>
<evidence type="ECO:0000313" key="3">
    <source>
        <dbReference type="Proteomes" id="UP000728032"/>
    </source>
</evidence>